<proteinExistence type="predicted"/>
<dbReference type="GeneID" id="76200466"/>
<dbReference type="AlphaFoldDB" id="A0ABD5YRP6"/>
<feature type="compositionally biased region" description="Low complexity" evidence="1">
    <location>
        <begin position="133"/>
        <end position="153"/>
    </location>
</feature>
<feature type="transmembrane region" description="Helical" evidence="2">
    <location>
        <begin position="188"/>
        <end position="207"/>
    </location>
</feature>
<feature type="region of interest" description="Disordered" evidence="1">
    <location>
        <begin position="103"/>
        <end position="153"/>
    </location>
</feature>
<dbReference type="RefSeq" id="WP_248908231.1">
    <property type="nucleotide sequence ID" value="NZ_CP109979.1"/>
</dbReference>
<evidence type="ECO:0000313" key="3">
    <source>
        <dbReference type="EMBL" id="MFC7190811.1"/>
    </source>
</evidence>
<name>A0ABD5YRP6_9EURY</name>
<evidence type="ECO:0000313" key="4">
    <source>
        <dbReference type="Proteomes" id="UP001596417"/>
    </source>
</evidence>
<dbReference type="Pfam" id="PF24368">
    <property type="entry name" value="DUF7524"/>
    <property type="match status" value="1"/>
</dbReference>
<feature type="compositionally biased region" description="Polar residues" evidence="1">
    <location>
        <begin position="103"/>
        <end position="132"/>
    </location>
</feature>
<accession>A0ABD5YRP6</accession>
<keyword evidence="2" id="KW-0812">Transmembrane</keyword>
<organism evidence="3 4">
    <name type="scientific">Halocatena marina</name>
    <dbReference type="NCBI Taxonomy" id="2934937"/>
    <lineage>
        <taxon>Archaea</taxon>
        <taxon>Methanobacteriati</taxon>
        <taxon>Methanobacteriota</taxon>
        <taxon>Stenosarchaea group</taxon>
        <taxon>Halobacteria</taxon>
        <taxon>Halobacteriales</taxon>
        <taxon>Natronomonadaceae</taxon>
        <taxon>Halocatena</taxon>
    </lineage>
</organism>
<dbReference type="Proteomes" id="UP001596417">
    <property type="component" value="Unassembled WGS sequence"/>
</dbReference>
<keyword evidence="4" id="KW-1185">Reference proteome</keyword>
<feature type="transmembrane region" description="Helical" evidence="2">
    <location>
        <begin position="163"/>
        <end position="182"/>
    </location>
</feature>
<sequence>MQETLTVDVNPDGMHTLTVPERFGAEGAFDVVLKNHGEPTHVYLNLDDDLSDAATLEATNYYVEQGETLPIPITTSSNTEISGDLTVATAYGSEKRFVSVTIEPSEQGQHTKNISASVASNRTIRSPQSTIKATSSPSSRSIPPSPSRSTPASIDERIIHRTLPAFVFGIVAIILAFSSLLVSGASRILLGALALLAGIILVVYLAVV</sequence>
<reference evidence="3 4" key="1">
    <citation type="journal article" date="2019" name="Int. J. Syst. Evol. Microbiol.">
        <title>The Global Catalogue of Microorganisms (GCM) 10K type strain sequencing project: providing services to taxonomists for standard genome sequencing and annotation.</title>
        <authorList>
            <consortium name="The Broad Institute Genomics Platform"/>
            <consortium name="The Broad Institute Genome Sequencing Center for Infectious Disease"/>
            <person name="Wu L."/>
            <person name="Ma J."/>
        </authorList>
    </citation>
    <scope>NUCLEOTIDE SEQUENCE [LARGE SCALE GENOMIC DNA]</scope>
    <source>
        <strain evidence="3 4">RDMS1</strain>
    </source>
</reference>
<dbReference type="InterPro" id="IPR055946">
    <property type="entry name" value="DUF7524"/>
</dbReference>
<comment type="caution">
    <text evidence="3">The sequence shown here is derived from an EMBL/GenBank/DDBJ whole genome shotgun (WGS) entry which is preliminary data.</text>
</comment>
<keyword evidence="2" id="KW-1133">Transmembrane helix</keyword>
<evidence type="ECO:0000256" key="1">
    <source>
        <dbReference type="SAM" id="MobiDB-lite"/>
    </source>
</evidence>
<gene>
    <name evidence="3" type="ORF">ACFQL7_13850</name>
</gene>
<evidence type="ECO:0000256" key="2">
    <source>
        <dbReference type="SAM" id="Phobius"/>
    </source>
</evidence>
<keyword evidence="2" id="KW-0472">Membrane</keyword>
<dbReference type="EMBL" id="JBHTAX010000001">
    <property type="protein sequence ID" value="MFC7190811.1"/>
    <property type="molecule type" value="Genomic_DNA"/>
</dbReference>
<protein>
    <submittedName>
        <fullName evidence="3">Uncharacterized protein</fullName>
    </submittedName>
</protein>